<dbReference type="OrthoDB" id="10680451at2759"/>
<comment type="caution">
    <text evidence="2">The sequence shown here is derived from an EMBL/GenBank/DDBJ whole genome shotgun (WGS) entry which is preliminary data.</text>
</comment>
<evidence type="ECO:0000313" key="2">
    <source>
        <dbReference type="EMBL" id="GFQ90173.1"/>
    </source>
</evidence>
<organism evidence="2 3">
    <name type="scientific">Trichonephila clavata</name>
    <name type="common">Joro spider</name>
    <name type="synonym">Nephila clavata</name>
    <dbReference type="NCBI Taxonomy" id="2740835"/>
    <lineage>
        <taxon>Eukaryota</taxon>
        <taxon>Metazoa</taxon>
        <taxon>Ecdysozoa</taxon>
        <taxon>Arthropoda</taxon>
        <taxon>Chelicerata</taxon>
        <taxon>Arachnida</taxon>
        <taxon>Araneae</taxon>
        <taxon>Araneomorphae</taxon>
        <taxon>Entelegynae</taxon>
        <taxon>Araneoidea</taxon>
        <taxon>Nephilidae</taxon>
        <taxon>Trichonephila</taxon>
    </lineage>
</organism>
<accession>A0A8X6FWH0</accession>
<evidence type="ECO:0000313" key="3">
    <source>
        <dbReference type="Proteomes" id="UP000887116"/>
    </source>
</evidence>
<dbReference type="EMBL" id="BMAO01033522">
    <property type="protein sequence ID" value="GFQ90173.1"/>
    <property type="molecule type" value="Genomic_DNA"/>
</dbReference>
<proteinExistence type="predicted"/>
<protein>
    <recommendedName>
        <fullName evidence="1">C2H2-type domain-containing protein</fullName>
    </recommendedName>
</protein>
<gene>
    <name evidence="2" type="ORF">TNCT_323161</name>
</gene>
<keyword evidence="3" id="KW-1185">Reference proteome</keyword>
<evidence type="ECO:0000259" key="1">
    <source>
        <dbReference type="PROSITE" id="PS00028"/>
    </source>
</evidence>
<dbReference type="PROSITE" id="PS00028">
    <property type="entry name" value="ZINC_FINGER_C2H2_1"/>
    <property type="match status" value="1"/>
</dbReference>
<dbReference type="Proteomes" id="UP000887116">
    <property type="component" value="Unassembled WGS sequence"/>
</dbReference>
<dbReference type="AlphaFoldDB" id="A0A8X6FWH0"/>
<reference evidence="2" key="1">
    <citation type="submission" date="2020-07" db="EMBL/GenBank/DDBJ databases">
        <title>Multicomponent nature underlies the extraordinary mechanical properties of spider dragline silk.</title>
        <authorList>
            <person name="Kono N."/>
            <person name="Nakamura H."/>
            <person name="Mori M."/>
            <person name="Yoshida Y."/>
            <person name="Ohtoshi R."/>
            <person name="Malay A.D."/>
            <person name="Moran D.A.P."/>
            <person name="Tomita M."/>
            <person name="Numata K."/>
            <person name="Arakawa K."/>
        </authorList>
    </citation>
    <scope>NUCLEOTIDE SEQUENCE</scope>
</reference>
<sequence length="252" mass="28989">MVFVTNIFSGFIFQKQKCLLCFKTFFNARRFKKHLDRHVVDNCESSTDSSDSRVCDIHEKFSGIISKEKHELKHTAKWYLNKKNRCKKSAFFSIVLKKLSCVGYSWVKEEFTCNAATSGSVMEGKVDVGVNTDVDGTEDKVDVGVNTDVDGTEDKVDVGVNTDVDGTEDKVEFHEKTKNQKQYIYWYTTDNKNLVTVDEMLKDLRLFRCTSESCPPFFTNEPQRRAMILRKVMKRILAADKALWKTLLDKSP</sequence>
<dbReference type="InterPro" id="IPR013087">
    <property type="entry name" value="Znf_C2H2_type"/>
</dbReference>
<name>A0A8X6FWH0_TRICU</name>
<feature type="domain" description="C2H2-type" evidence="1">
    <location>
        <begin position="18"/>
        <end position="38"/>
    </location>
</feature>